<dbReference type="AlphaFoldDB" id="A0AA38FJS5"/>
<dbReference type="GO" id="GO:0009507">
    <property type="term" value="C:chloroplast"/>
    <property type="evidence" value="ECO:0007669"/>
    <property type="project" value="UniProtKB-ARBA"/>
</dbReference>
<organism evidence="3 4">
    <name type="scientific">Taxus chinensis</name>
    <name type="common">Chinese yew</name>
    <name type="synonym">Taxus wallichiana var. chinensis</name>
    <dbReference type="NCBI Taxonomy" id="29808"/>
    <lineage>
        <taxon>Eukaryota</taxon>
        <taxon>Viridiplantae</taxon>
        <taxon>Streptophyta</taxon>
        <taxon>Embryophyta</taxon>
        <taxon>Tracheophyta</taxon>
        <taxon>Spermatophyta</taxon>
        <taxon>Pinopsida</taxon>
        <taxon>Pinidae</taxon>
        <taxon>Conifers II</taxon>
        <taxon>Cupressales</taxon>
        <taxon>Taxaceae</taxon>
        <taxon>Taxus</taxon>
    </lineage>
</organism>
<dbReference type="CDD" id="cd02859">
    <property type="entry name" value="E_set_AMPKbeta_like_N"/>
    <property type="match status" value="1"/>
</dbReference>
<dbReference type="PANTHER" id="PTHR47342">
    <property type="entry name" value="PROTEIN PTST, CHLOROPLASTIC"/>
    <property type="match status" value="1"/>
</dbReference>
<evidence type="ECO:0000313" key="4">
    <source>
        <dbReference type="Proteomes" id="UP000824469"/>
    </source>
</evidence>
<dbReference type="InterPro" id="IPR014756">
    <property type="entry name" value="Ig_E-set"/>
</dbReference>
<evidence type="ECO:0000256" key="1">
    <source>
        <dbReference type="SAM" id="Coils"/>
    </source>
</evidence>
<proteinExistence type="predicted"/>
<dbReference type="Gene3D" id="2.60.40.10">
    <property type="entry name" value="Immunoglobulins"/>
    <property type="match status" value="1"/>
</dbReference>
<gene>
    <name evidence="3" type="ORF">KI387_009671</name>
</gene>
<evidence type="ECO:0000259" key="2">
    <source>
        <dbReference type="Pfam" id="PF16561"/>
    </source>
</evidence>
<dbReference type="PANTHER" id="PTHR47342:SF1">
    <property type="entry name" value="PROTEIN PTST, CHLOROPLASTIC"/>
    <property type="match status" value="1"/>
</dbReference>
<feature type="non-terminal residue" evidence="3">
    <location>
        <position position="148"/>
    </location>
</feature>
<dbReference type="OMA" id="GMMENNV"/>
<keyword evidence="1" id="KW-0175">Coiled coil</keyword>
<reference evidence="3 4" key="1">
    <citation type="journal article" date="2021" name="Nat. Plants">
        <title>The Taxus genome provides insights into paclitaxel biosynthesis.</title>
        <authorList>
            <person name="Xiong X."/>
            <person name="Gou J."/>
            <person name="Liao Q."/>
            <person name="Li Y."/>
            <person name="Zhou Q."/>
            <person name="Bi G."/>
            <person name="Li C."/>
            <person name="Du R."/>
            <person name="Wang X."/>
            <person name="Sun T."/>
            <person name="Guo L."/>
            <person name="Liang H."/>
            <person name="Lu P."/>
            <person name="Wu Y."/>
            <person name="Zhang Z."/>
            <person name="Ro D.K."/>
            <person name="Shang Y."/>
            <person name="Huang S."/>
            <person name="Yan J."/>
        </authorList>
    </citation>
    <scope>NUCLEOTIDE SEQUENCE [LARGE SCALE GENOMIC DNA]</scope>
    <source>
        <strain evidence="3">Ta-2019</strain>
    </source>
</reference>
<dbReference type="InterPro" id="IPR032640">
    <property type="entry name" value="AMPK1_CBM"/>
</dbReference>
<dbReference type="SUPFAM" id="SSF81296">
    <property type="entry name" value="E set domains"/>
    <property type="match status" value="1"/>
</dbReference>
<dbReference type="Proteomes" id="UP000824469">
    <property type="component" value="Unassembled WGS sequence"/>
</dbReference>
<name>A0AA38FJS5_TAXCH</name>
<dbReference type="InterPro" id="IPR013783">
    <property type="entry name" value="Ig-like_fold"/>
</dbReference>
<feature type="non-terminal residue" evidence="3">
    <location>
        <position position="1"/>
    </location>
</feature>
<feature type="coiled-coil region" evidence="1">
    <location>
        <begin position="1"/>
        <end position="28"/>
    </location>
</feature>
<keyword evidence="4" id="KW-1185">Reference proteome</keyword>
<dbReference type="Pfam" id="PF16561">
    <property type="entry name" value="AMPK1_CBM"/>
    <property type="match status" value="1"/>
</dbReference>
<protein>
    <recommendedName>
        <fullName evidence="2">AMP-activated protein kinase glycogen-binding domain-containing protein</fullName>
    </recommendedName>
</protein>
<accession>A0AA38FJS5</accession>
<sequence>IHDKEKTLNNCKKELAVMELELQTLVALAEEVARNGAKDRSRKINGRYIHSHLAVRLEELREKLLEQVKDVDAIQFREVSLVWYGMAEDVKVMGSFDGWTYGEQMSPENSASFTKFSTTLKLRPGRYEVKFLVDGEWQVSREFQSVGE</sequence>
<dbReference type="EMBL" id="JAHRHJ020000008">
    <property type="protein sequence ID" value="KAH9305267.1"/>
    <property type="molecule type" value="Genomic_DNA"/>
</dbReference>
<feature type="domain" description="AMP-activated protein kinase glycogen-binding" evidence="2">
    <location>
        <begin position="79"/>
        <end position="144"/>
    </location>
</feature>
<comment type="caution">
    <text evidence="3">The sequence shown here is derived from an EMBL/GenBank/DDBJ whole genome shotgun (WGS) entry which is preliminary data.</text>
</comment>
<evidence type="ECO:0000313" key="3">
    <source>
        <dbReference type="EMBL" id="KAH9305267.1"/>
    </source>
</evidence>